<dbReference type="EMBL" id="CM008048">
    <property type="protein sequence ID" value="PVH63296.1"/>
    <property type="molecule type" value="Genomic_DNA"/>
</dbReference>
<proteinExistence type="predicted"/>
<protein>
    <submittedName>
        <fullName evidence="2">Uncharacterized protein</fullName>
    </submittedName>
</protein>
<accession>A0A2T8KMA3</accession>
<organism evidence="2">
    <name type="scientific">Panicum hallii</name>
    <dbReference type="NCBI Taxonomy" id="206008"/>
    <lineage>
        <taxon>Eukaryota</taxon>
        <taxon>Viridiplantae</taxon>
        <taxon>Streptophyta</taxon>
        <taxon>Embryophyta</taxon>
        <taxon>Tracheophyta</taxon>
        <taxon>Spermatophyta</taxon>
        <taxon>Magnoliopsida</taxon>
        <taxon>Liliopsida</taxon>
        <taxon>Poales</taxon>
        <taxon>Poaceae</taxon>
        <taxon>PACMAD clade</taxon>
        <taxon>Panicoideae</taxon>
        <taxon>Panicodae</taxon>
        <taxon>Paniceae</taxon>
        <taxon>Panicinae</taxon>
        <taxon>Panicum</taxon>
        <taxon>Panicum sect. Panicum</taxon>
    </lineage>
</organism>
<gene>
    <name evidence="2" type="ORF">PAHAL_3G516200</name>
</gene>
<feature type="compositionally biased region" description="Basic residues" evidence="1">
    <location>
        <begin position="83"/>
        <end position="106"/>
    </location>
</feature>
<dbReference type="AlphaFoldDB" id="A0A2T8KMA3"/>
<feature type="region of interest" description="Disordered" evidence="1">
    <location>
        <begin position="79"/>
        <end position="139"/>
    </location>
</feature>
<evidence type="ECO:0000313" key="2">
    <source>
        <dbReference type="EMBL" id="PVH63296.1"/>
    </source>
</evidence>
<dbReference type="Gramene" id="PVH63296">
    <property type="protein sequence ID" value="PVH63296"/>
    <property type="gene ID" value="PAHAL_3G516200"/>
</dbReference>
<dbReference type="Proteomes" id="UP000243499">
    <property type="component" value="Chromosome 3"/>
</dbReference>
<sequence>MNDRTLYLLPAIEKSKKIYGPRMTERECFPEKHGNYSNRSGIAPFPNARPKLLHQNRSLPRYSPHPCHIARVHPHPLFPSRFQSRHPSRRPVLHRRSSQRRARHPIGLRGARPSGSYGSQRRAGDPIADGAPKRRQPRLTDFCGYQPAELESTVTARYFLSCS</sequence>
<name>A0A2T8KMA3_9POAL</name>
<reference evidence="2" key="1">
    <citation type="submission" date="2018-04" db="EMBL/GenBank/DDBJ databases">
        <title>WGS assembly of Panicum hallii.</title>
        <authorList>
            <person name="Lovell J."/>
            <person name="Jenkins J."/>
            <person name="Lowry D."/>
            <person name="Mamidi S."/>
            <person name="Sreedasyam A."/>
            <person name="Weng X."/>
            <person name="Barry K."/>
            <person name="Bonette J."/>
            <person name="Campitelli B."/>
            <person name="Daum C."/>
            <person name="Gordon S."/>
            <person name="Gould B."/>
            <person name="Lipzen A."/>
            <person name="Macqueen A."/>
            <person name="Palacio-Mejia J."/>
            <person name="Plott C."/>
            <person name="Shakirov E."/>
            <person name="Shu S."/>
            <person name="Yoshinaga Y."/>
            <person name="Zane M."/>
            <person name="Rokhsar D."/>
            <person name="Grimwood J."/>
            <person name="Schmutz J."/>
            <person name="Juenger T."/>
        </authorList>
    </citation>
    <scope>NUCLEOTIDE SEQUENCE [LARGE SCALE GENOMIC DNA]</scope>
    <source>
        <strain evidence="2">FIL2</strain>
    </source>
</reference>
<evidence type="ECO:0000256" key="1">
    <source>
        <dbReference type="SAM" id="MobiDB-lite"/>
    </source>
</evidence>